<dbReference type="PANTHER" id="PTHR12563">
    <property type="entry name" value="GLYCEROL-3-PHOSPHATE ACYLTRANSFERASE"/>
    <property type="match status" value="1"/>
</dbReference>
<gene>
    <name evidence="2" type="ORF">g.33909</name>
</gene>
<name>A0A1B6CZE6_9HEMI</name>
<dbReference type="GO" id="GO:0019432">
    <property type="term" value="P:triglyceride biosynthetic process"/>
    <property type="evidence" value="ECO:0007669"/>
    <property type="project" value="TreeGrafter"/>
</dbReference>
<dbReference type="EMBL" id="GEDC01018490">
    <property type="protein sequence ID" value="JAS18808.1"/>
    <property type="molecule type" value="Transcribed_RNA"/>
</dbReference>
<dbReference type="AlphaFoldDB" id="A0A1B6CZE6"/>
<organism evidence="2">
    <name type="scientific">Clastoptera arizonana</name>
    <name type="common">Arizona spittle bug</name>
    <dbReference type="NCBI Taxonomy" id="38151"/>
    <lineage>
        <taxon>Eukaryota</taxon>
        <taxon>Metazoa</taxon>
        <taxon>Ecdysozoa</taxon>
        <taxon>Arthropoda</taxon>
        <taxon>Hexapoda</taxon>
        <taxon>Insecta</taxon>
        <taxon>Pterygota</taxon>
        <taxon>Neoptera</taxon>
        <taxon>Paraneoptera</taxon>
        <taxon>Hemiptera</taxon>
        <taxon>Auchenorrhyncha</taxon>
        <taxon>Cercopoidea</taxon>
        <taxon>Clastopteridae</taxon>
        <taxon>Clastoptera</taxon>
    </lineage>
</organism>
<feature type="non-terminal residue" evidence="2">
    <location>
        <position position="1"/>
    </location>
</feature>
<dbReference type="Pfam" id="PF19277">
    <property type="entry name" value="GPAT_C"/>
    <property type="match status" value="1"/>
</dbReference>
<dbReference type="GO" id="GO:0006072">
    <property type="term" value="P:glycerol-3-phosphate metabolic process"/>
    <property type="evidence" value="ECO:0007669"/>
    <property type="project" value="TreeGrafter"/>
</dbReference>
<dbReference type="InterPro" id="IPR045520">
    <property type="entry name" value="GPAT/DHAPAT_C"/>
</dbReference>
<dbReference type="GO" id="GO:0008654">
    <property type="term" value="P:phospholipid biosynthetic process"/>
    <property type="evidence" value="ECO:0007669"/>
    <property type="project" value="TreeGrafter"/>
</dbReference>
<sequence>KFRNDLKELNKVIGFSGDSLAVINHAVEILGSKLVIKEKHDNNIFIKPITSLPNVIELSYYGNSVLPNFILDAVVARSISTLLKNSVNYISHSDLLEKCQTLCEILQFEFIFTKPCESLIEAVGDTIDKFIINGILKTQNYSSQSAHLSHAVAENVENCDDDEMHYNHSRKTYYYVQTDVKKFQFYYGLLQPFIDVYTSSVLNLHQLVGSQVTEKEFLMEIISDIKTRLGLGQFQYNECLAVDSIRNSLKLLEKWQILDCYLQEHIKLYYLTDDYNDDRSLVDIVTQIEQYQ</sequence>
<dbReference type="PANTHER" id="PTHR12563:SF23">
    <property type="entry name" value="BCDNA.GH07066"/>
    <property type="match status" value="1"/>
</dbReference>
<dbReference type="InterPro" id="IPR022284">
    <property type="entry name" value="GPAT/DHAPAT"/>
</dbReference>
<dbReference type="GO" id="GO:0031966">
    <property type="term" value="C:mitochondrial membrane"/>
    <property type="evidence" value="ECO:0007669"/>
    <property type="project" value="TreeGrafter"/>
</dbReference>
<dbReference type="GO" id="GO:0006631">
    <property type="term" value="P:fatty acid metabolic process"/>
    <property type="evidence" value="ECO:0007669"/>
    <property type="project" value="TreeGrafter"/>
</dbReference>
<evidence type="ECO:0000313" key="2">
    <source>
        <dbReference type="EMBL" id="JAS18808.1"/>
    </source>
</evidence>
<proteinExistence type="predicted"/>
<reference evidence="2" key="1">
    <citation type="submission" date="2015-12" db="EMBL/GenBank/DDBJ databases">
        <title>De novo transcriptome assembly of four potential Pierce s Disease insect vectors from Arizona vineyards.</title>
        <authorList>
            <person name="Tassone E.E."/>
        </authorList>
    </citation>
    <scope>NUCLEOTIDE SEQUENCE</scope>
</reference>
<accession>A0A1B6CZE6</accession>
<dbReference type="GO" id="GO:0004366">
    <property type="term" value="F:glycerol-3-phosphate O-acyltransferase activity"/>
    <property type="evidence" value="ECO:0007669"/>
    <property type="project" value="TreeGrafter"/>
</dbReference>
<evidence type="ECO:0000259" key="1">
    <source>
        <dbReference type="Pfam" id="PF19277"/>
    </source>
</evidence>
<feature type="domain" description="GPAT/DHAPAT C-terminal" evidence="1">
    <location>
        <begin position="20"/>
        <end position="259"/>
    </location>
</feature>
<protein>
    <recommendedName>
        <fullName evidence="1">GPAT/DHAPAT C-terminal domain-containing protein</fullName>
    </recommendedName>
</protein>